<evidence type="ECO:0000256" key="1">
    <source>
        <dbReference type="SAM" id="MobiDB-lite"/>
    </source>
</evidence>
<dbReference type="EMBL" id="LXQA010980363">
    <property type="protein sequence ID" value="MCI79744.1"/>
    <property type="molecule type" value="Genomic_DNA"/>
</dbReference>
<reference evidence="2 3" key="1">
    <citation type="journal article" date="2018" name="Front. Plant Sci.">
        <title>Red Clover (Trifolium pratense) and Zigzag Clover (T. medium) - A Picture of Genomic Similarities and Differences.</title>
        <authorList>
            <person name="Dluhosova J."/>
            <person name="Istvanek J."/>
            <person name="Nedelnik J."/>
            <person name="Repkova J."/>
        </authorList>
    </citation>
    <scope>NUCLEOTIDE SEQUENCE [LARGE SCALE GENOMIC DNA]</scope>
    <source>
        <strain evidence="3">cv. 10/8</strain>
        <tissue evidence="2">Leaf</tissue>
    </source>
</reference>
<dbReference type="Proteomes" id="UP000265520">
    <property type="component" value="Unassembled WGS sequence"/>
</dbReference>
<feature type="non-terminal residue" evidence="2">
    <location>
        <position position="1"/>
    </location>
</feature>
<organism evidence="2 3">
    <name type="scientific">Trifolium medium</name>
    <dbReference type="NCBI Taxonomy" id="97028"/>
    <lineage>
        <taxon>Eukaryota</taxon>
        <taxon>Viridiplantae</taxon>
        <taxon>Streptophyta</taxon>
        <taxon>Embryophyta</taxon>
        <taxon>Tracheophyta</taxon>
        <taxon>Spermatophyta</taxon>
        <taxon>Magnoliopsida</taxon>
        <taxon>eudicotyledons</taxon>
        <taxon>Gunneridae</taxon>
        <taxon>Pentapetalae</taxon>
        <taxon>rosids</taxon>
        <taxon>fabids</taxon>
        <taxon>Fabales</taxon>
        <taxon>Fabaceae</taxon>
        <taxon>Papilionoideae</taxon>
        <taxon>50 kb inversion clade</taxon>
        <taxon>NPAAA clade</taxon>
        <taxon>Hologalegina</taxon>
        <taxon>IRL clade</taxon>
        <taxon>Trifolieae</taxon>
        <taxon>Trifolium</taxon>
    </lineage>
</organism>
<dbReference type="AlphaFoldDB" id="A0A392UUP4"/>
<name>A0A392UUP4_9FABA</name>
<keyword evidence="3" id="KW-1185">Reference proteome</keyword>
<protein>
    <submittedName>
        <fullName evidence="2">Uncharacterized protein</fullName>
    </submittedName>
</protein>
<feature type="compositionally biased region" description="Basic residues" evidence="1">
    <location>
        <begin position="35"/>
        <end position="46"/>
    </location>
</feature>
<evidence type="ECO:0000313" key="2">
    <source>
        <dbReference type="EMBL" id="MCI79744.1"/>
    </source>
</evidence>
<feature type="region of interest" description="Disordered" evidence="1">
    <location>
        <begin position="27"/>
        <end position="46"/>
    </location>
</feature>
<comment type="caution">
    <text evidence="2">The sequence shown here is derived from an EMBL/GenBank/DDBJ whole genome shotgun (WGS) entry which is preliminary data.</text>
</comment>
<sequence>NVNHSDVGRYGRLASLTVRQEDVTLDLRPVGPNSAHKRKRSSVIVP</sequence>
<accession>A0A392UUP4</accession>
<proteinExistence type="predicted"/>
<evidence type="ECO:0000313" key="3">
    <source>
        <dbReference type="Proteomes" id="UP000265520"/>
    </source>
</evidence>